<reference evidence="2" key="1">
    <citation type="submission" date="2020-02" db="EMBL/GenBank/DDBJ databases">
        <authorList>
            <person name="Meier V. D."/>
        </authorList>
    </citation>
    <scope>NUCLEOTIDE SEQUENCE</scope>
    <source>
        <strain evidence="2">AVDCRST_MAG66</strain>
    </source>
</reference>
<name>A0A6J4PFW5_9PSEU</name>
<accession>A0A6J4PFW5</accession>
<feature type="compositionally biased region" description="Basic and acidic residues" evidence="1">
    <location>
        <begin position="78"/>
        <end position="87"/>
    </location>
</feature>
<protein>
    <submittedName>
        <fullName evidence="2">Uncharacterized protein</fullName>
    </submittedName>
</protein>
<feature type="region of interest" description="Disordered" evidence="1">
    <location>
        <begin position="1"/>
        <end position="98"/>
    </location>
</feature>
<feature type="compositionally biased region" description="Basic and acidic residues" evidence="1">
    <location>
        <begin position="1"/>
        <end position="16"/>
    </location>
</feature>
<sequence>EQNTDDRRDRADDRRAVRGRGLARARAAADPGRVDQRGRGRRDDPRGRQHRGGRAGGRERVRRQGGAGRGARCRRRPQRGDPNRVHDGAGPGDAGAEL</sequence>
<feature type="non-terminal residue" evidence="2">
    <location>
        <position position="98"/>
    </location>
</feature>
<evidence type="ECO:0000256" key="1">
    <source>
        <dbReference type="SAM" id="MobiDB-lite"/>
    </source>
</evidence>
<dbReference type="AlphaFoldDB" id="A0A6J4PFW5"/>
<feature type="compositionally biased region" description="Basic and acidic residues" evidence="1">
    <location>
        <begin position="32"/>
        <end position="47"/>
    </location>
</feature>
<feature type="non-terminal residue" evidence="2">
    <location>
        <position position="1"/>
    </location>
</feature>
<evidence type="ECO:0000313" key="2">
    <source>
        <dbReference type="EMBL" id="CAA9411768.1"/>
    </source>
</evidence>
<dbReference type="EMBL" id="CADCUS010000303">
    <property type="protein sequence ID" value="CAA9411768.1"/>
    <property type="molecule type" value="Genomic_DNA"/>
</dbReference>
<feature type="compositionally biased region" description="Gly residues" evidence="1">
    <location>
        <begin position="89"/>
        <end position="98"/>
    </location>
</feature>
<proteinExistence type="predicted"/>
<gene>
    <name evidence="2" type="ORF">AVDCRST_MAG66-2074</name>
</gene>
<organism evidence="2">
    <name type="scientific">uncultured Pseudonocardia sp</name>
    <dbReference type="NCBI Taxonomy" id="211455"/>
    <lineage>
        <taxon>Bacteria</taxon>
        <taxon>Bacillati</taxon>
        <taxon>Actinomycetota</taxon>
        <taxon>Actinomycetes</taxon>
        <taxon>Pseudonocardiales</taxon>
        <taxon>Pseudonocardiaceae</taxon>
        <taxon>Pseudonocardia</taxon>
        <taxon>environmental samples</taxon>
    </lineage>
</organism>